<dbReference type="PATRIC" id="fig|483214.13.peg.523"/>
<evidence type="ECO:0000313" key="4">
    <source>
        <dbReference type="EMBL" id="EEE41658.1"/>
    </source>
</evidence>
<gene>
    <name evidence="4" type="ORF">METSMIALI_00544</name>
</gene>
<dbReference type="GO" id="GO:0016757">
    <property type="term" value="F:glycosyltransferase activity"/>
    <property type="evidence" value="ECO:0007669"/>
    <property type="project" value="UniProtKB-KW"/>
</dbReference>
<reference evidence="4 5" key="2">
    <citation type="submission" date="2008-11" db="EMBL/GenBank/DDBJ databases">
        <title>Draft genome sequence of Methanobrevibacter smithii (DSM 2375).</title>
        <authorList>
            <person name="Sudarsanam P."/>
            <person name="Ley R."/>
            <person name="Guruge J."/>
            <person name="Turnbaugh P.J."/>
            <person name="Mahowald M."/>
            <person name="Liep D."/>
            <person name="Gordon J."/>
        </authorList>
    </citation>
    <scope>NUCLEOTIDE SEQUENCE [LARGE SCALE GENOMIC DNA]</scope>
    <source>
        <strain evidence="4 5">DSM 2375</strain>
    </source>
</reference>
<dbReference type="SUPFAM" id="SSF53448">
    <property type="entry name" value="Nucleotide-diphospho-sugar transferases"/>
    <property type="match status" value="1"/>
</dbReference>
<reference evidence="4 5" key="1">
    <citation type="submission" date="2008-10" db="EMBL/GenBank/DDBJ databases">
        <authorList>
            <person name="Fulton L."/>
            <person name="Clifton S."/>
            <person name="Fulton B."/>
            <person name="Xu J."/>
            <person name="Minx P."/>
            <person name="Pepin K.H."/>
            <person name="Johnson M."/>
            <person name="Bhonagiri V."/>
            <person name="Nash W.E."/>
            <person name="Mardis E.R."/>
            <person name="Wilson R.K."/>
        </authorList>
    </citation>
    <scope>NUCLEOTIDE SEQUENCE [LARGE SCALE GENOMIC DNA]</scope>
    <source>
        <strain evidence="4 5">DSM 2375</strain>
    </source>
</reference>
<accession>B9ADW8</accession>
<dbReference type="InterPro" id="IPR050748">
    <property type="entry name" value="Glycosyltrans_8_dom-fam"/>
</dbReference>
<protein>
    <submittedName>
        <fullName evidence="4">Glycosyltransferase, family 8</fullName>
    </submittedName>
</protein>
<keyword evidence="2 4" id="KW-0808">Transferase</keyword>
<sequence length="223" mass="25414">MDSGIKKINKEKIRKIAHDYGADISFIHVADIEEKYNLTLNKMSVKGDFSLATYSKLFIASLLPETVDKVIYLDCDALVLDSFKEILNLDLNNYLAAGVLALNCTAEVKKAIDLNEDDLYINAGMLLINLKRWRQENVENQFLEKLVEFNLRGKHFGMDQGVINNVSSKNLLVLNPKYNLEGSLHNTGYDITFKLNGNIQKNYYSREVLDDAIENPVFQHFCV</sequence>
<dbReference type="PANTHER" id="PTHR13778">
    <property type="entry name" value="GLYCOSYLTRANSFERASE 8 DOMAIN-CONTAINING PROTEIN"/>
    <property type="match status" value="1"/>
</dbReference>
<evidence type="ECO:0000256" key="1">
    <source>
        <dbReference type="ARBA" id="ARBA00022676"/>
    </source>
</evidence>
<dbReference type="InterPro" id="IPR029044">
    <property type="entry name" value="Nucleotide-diphossugar_trans"/>
</dbReference>
<comment type="caution">
    <text evidence="4">The sequence shown here is derived from an EMBL/GenBank/DDBJ whole genome shotgun (WGS) entry which is preliminary data.</text>
</comment>
<dbReference type="HOGENOM" id="CLU_050833_0_4_2"/>
<evidence type="ECO:0000256" key="3">
    <source>
        <dbReference type="ARBA" id="ARBA00022723"/>
    </source>
</evidence>
<keyword evidence="3" id="KW-0479">Metal-binding</keyword>
<dbReference type="PANTHER" id="PTHR13778:SF47">
    <property type="entry name" value="LIPOPOLYSACCHARIDE 1,3-GALACTOSYLTRANSFERASE"/>
    <property type="match status" value="1"/>
</dbReference>
<dbReference type="Proteomes" id="UP000003489">
    <property type="component" value="Unassembled WGS sequence"/>
</dbReference>
<name>B9ADW8_METSM</name>
<keyword evidence="1" id="KW-0328">Glycosyltransferase</keyword>
<proteinExistence type="predicted"/>
<dbReference type="GO" id="GO:0046872">
    <property type="term" value="F:metal ion binding"/>
    <property type="evidence" value="ECO:0007669"/>
    <property type="project" value="UniProtKB-KW"/>
</dbReference>
<evidence type="ECO:0000256" key="2">
    <source>
        <dbReference type="ARBA" id="ARBA00022679"/>
    </source>
</evidence>
<dbReference type="AlphaFoldDB" id="B9ADW8"/>
<dbReference type="Pfam" id="PF01501">
    <property type="entry name" value="Glyco_transf_8"/>
    <property type="match status" value="1"/>
</dbReference>
<organism evidence="4 5">
    <name type="scientific">Methanobrevibacter smithii DSM 2375</name>
    <dbReference type="NCBI Taxonomy" id="483214"/>
    <lineage>
        <taxon>Archaea</taxon>
        <taxon>Methanobacteriati</taxon>
        <taxon>Methanobacteriota</taxon>
        <taxon>Methanomada group</taxon>
        <taxon>Methanobacteria</taxon>
        <taxon>Methanobacteriales</taxon>
        <taxon>Methanobacteriaceae</taxon>
        <taxon>Methanobrevibacter</taxon>
    </lineage>
</organism>
<dbReference type="Gene3D" id="3.90.550.10">
    <property type="entry name" value="Spore Coat Polysaccharide Biosynthesis Protein SpsA, Chain A"/>
    <property type="match status" value="1"/>
</dbReference>
<dbReference type="InterPro" id="IPR002495">
    <property type="entry name" value="Glyco_trans_8"/>
</dbReference>
<evidence type="ECO:0000313" key="5">
    <source>
        <dbReference type="Proteomes" id="UP000003489"/>
    </source>
</evidence>
<dbReference type="EMBL" id="ABYW01000005">
    <property type="protein sequence ID" value="EEE41658.1"/>
    <property type="molecule type" value="Genomic_DNA"/>
</dbReference>